<dbReference type="AlphaFoldDB" id="A0A5C3KLK6"/>
<reference evidence="2 3" key="1">
    <citation type="journal article" date="2019" name="Nat. Ecol. Evol.">
        <title>Megaphylogeny resolves global patterns of mushroom evolution.</title>
        <authorList>
            <person name="Varga T."/>
            <person name="Krizsan K."/>
            <person name="Foldi C."/>
            <person name="Dima B."/>
            <person name="Sanchez-Garcia M."/>
            <person name="Sanchez-Ramirez S."/>
            <person name="Szollosi G.J."/>
            <person name="Szarkandi J.G."/>
            <person name="Papp V."/>
            <person name="Albert L."/>
            <person name="Andreopoulos W."/>
            <person name="Angelini C."/>
            <person name="Antonin V."/>
            <person name="Barry K.W."/>
            <person name="Bougher N.L."/>
            <person name="Buchanan P."/>
            <person name="Buyck B."/>
            <person name="Bense V."/>
            <person name="Catcheside P."/>
            <person name="Chovatia M."/>
            <person name="Cooper J."/>
            <person name="Damon W."/>
            <person name="Desjardin D."/>
            <person name="Finy P."/>
            <person name="Geml J."/>
            <person name="Haridas S."/>
            <person name="Hughes K."/>
            <person name="Justo A."/>
            <person name="Karasinski D."/>
            <person name="Kautmanova I."/>
            <person name="Kiss B."/>
            <person name="Kocsube S."/>
            <person name="Kotiranta H."/>
            <person name="LaButti K.M."/>
            <person name="Lechner B.E."/>
            <person name="Liimatainen K."/>
            <person name="Lipzen A."/>
            <person name="Lukacs Z."/>
            <person name="Mihaltcheva S."/>
            <person name="Morgado L.N."/>
            <person name="Niskanen T."/>
            <person name="Noordeloos M.E."/>
            <person name="Ohm R.A."/>
            <person name="Ortiz-Santana B."/>
            <person name="Ovrebo C."/>
            <person name="Racz N."/>
            <person name="Riley R."/>
            <person name="Savchenko A."/>
            <person name="Shiryaev A."/>
            <person name="Soop K."/>
            <person name="Spirin V."/>
            <person name="Szebenyi C."/>
            <person name="Tomsovsky M."/>
            <person name="Tulloss R.E."/>
            <person name="Uehling J."/>
            <person name="Grigoriev I.V."/>
            <person name="Vagvolgyi C."/>
            <person name="Papp T."/>
            <person name="Martin F.M."/>
            <person name="Miettinen O."/>
            <person name="Hibbett D.S."/>
            <person name="Nagy L.G."/>
        </authorList>
    </citation>
    <scope>NUCLEOTIDE SEQUENCE [LARGE SCALE GENOMIC DNA]</scope>
    <source>
        <strain evidence="2 3">CBS 121175</strain>
    </source>
</reference>
<dbReference type="OrthoDB" id="5962590at2759"/>
<evidence type="ECO:0000313" key="3">
    <source>
        <dbReference type="Proteomes" id="UP000307440"/>
    </source>
</evidence>
<organism evidence="2 3">
    <name type="scientific">Coprinopsis marcescibilis</name>
    <name type="common">Agaric fungus</name>
    <name type="synonym">Psathyrella marcescibilis</name>
    <dbReference type="NCBI Taxonomy" id="230819"/>
    <lineage>
        <taxon>Eukaryota</taxon>
        <taxon>Fungi</taxon>
        <taxon>Dikarya</taxon>
        <taxon>Basidiomycota</taxon>
        <taxon>Agaricomycotina</taxon>
        <taxon>Agaricomycetes</taxon>
        <taxon>Agaricomycetidae</taxon>
        <taxon>Agaricales</taxon>
        <taxon>Agaricineae</taxon>
        <taxon>Psathyrellaceae</taxon>
        <taxon>Coprinopsis</taxon>
    </lineage>
</organism>
<feature type="compositionally biased region" description="Basic and acidic residues" evidence="1">
    <location>
        <begin position="101"/>
        <end position="119"/>
    </location>
</feature>
<gene>
    <name evidence="2" type="ORF">FA15DRAFT_672739</name>
</gene>
<keyword evidence="3" id="KW-1185">Reference proteome</keyword>
<protein>
    <submittedName>
        <fullName evidence="2">Uncharacterized protein</fullName>
    </submittedName>
</protein>
<name>A0A5C3KLK6_COPMA</name>
<evidence type="ECO:0000313" key="2">
    <source>
        <dbReference type="EMBL" id="TFK21241.1"/>
    </source>
</evidence>
<accession>A0A5C3KLK6</accession>
<feature type="region of interest" description="Disordered" evidence="1">
    <location>
        <begin position="91"/>
        <end position="127"/>
    </location>
</feature>
<sequence length="300" mass="33291">MGSAVSSIMQGDKTTAQTKEQLTLLVNACNAKLDKYESDLNSMFIEPESARKKSVVGLRSIRFERGYRVSVKDDIGSGLTEIVNSFFGIFKPSDNATDPPKQAEDENDKPPSEGEHQEEPIAAPPQKKQFGAVGSDNVVEGFKNLVNGALKVFLGTAQAGEEETQKFFIFMRNNAVIRVDIKLWKYSFSSESIMANTQNVVAYIFCTSVVDASTLSLDEFTYLISEYVGDTPGEDIKKYVEELLDLWKNVSTLYDYIKKEGAKKAALESGRLDSVFEGDGSIRPQLPHPGQRHLGNWTVY</sequence>
<dbReference type="Proteomes" id="UP000307440">
    <property type="component" value="Unassembled WGS sequence"/>
</dbReference>
<feature type="region of interest" description="Disordered" evidence="1">
    <location>
        <begin position="281"/>
        <end position="300"/>
    </location>
</feature>
<evidence type="ECO:0000256" key="1">
    <source>
        <dbReference type="SAM" id="MobiDB-lite"/>
    </source>
</evidence>
<dbReference type="EMBL" id="ML210274">
    <property type="protein sequence ID" value="TFK21241.1"/>
    <property type="molecule type" value="Genomic_DNA"/>
</dbReference>
<proteinExistence type="predicted"/>